<keyword evidence="2" id="KW-1185">Reference proteome</keyword>
<proteinExistence type="predicted"/>
<evidence type="ECO:0000313" key="2">
    <source>
        <dbReference type="Proteomes" id="UP000287124"/>
    </source>
</evidence>
<dbReference type="Proteomes" id="UP000287124">
    <property type="component" value="Unassembled WGS sequence"/>
</dbReference>
<comment type="caution">
    <text evidence="1">The sequence shown here is derived from an EMBL/GenBank/DDBJ whole genome shotgun (WGS) entry which is preliminary data.</text>
</comment>
<dbReference type="AlphaFoldDB" id="A0A430LDE1"/>
<dbReference type="EMBL" id="MIKF01000251">
    <property type="protein sequence ID" value="RTE73729.1"/>
    <property type="molecule type" value="Genomic_DNA"/>
</dbReference>
<protein>
    <submittedName>
        <fullName evidence="1">Uncharacterized protein</fullName>
    </submittedName>
</protein>
<reference evidence="1 2" key="1">
    <citation type="submission" date="2017-06" db="EMBL/GenBank/DDBJ databases">
        <title>Comparative genomic analysis of Ambrosia Fusariam Clade fungi.</title>
        <authorList>
            <person name="Stajich J.E."/>
            <person name="Carrillo J."/>
            <person name="Kijimoto T."/>
            <person name="Eskalen A."/>
            <person name="O'Donnell K."/>
            <person name="Kasson M."/>
        </authorList>
    </citation>
    <scope>NUCLEOTIDE SEQUENCE [LARGE SCALE GENOMIC DNA]</scope>
    <source>
        <strain evidence="1 2">UCR1854</strain>
    </source>
</reference>
<accession>A0A430LDE1</accession>
<name>A0A430LDE1_9HYPO</name>
<organism evidence="1 2">
    <name type="scientific">Fusarium euwallaceae</name>
    <dbReference type="NCBI Taxonomy" id="1147111"/>
    <lineage>
        <taxon>Eukaryota</taxon>
        <taxon>Fungi</taxon>
        <taxon>Dikarya</taxon>
        <taxon>Ascomycota</taxon>
        <taxon>Pezizomycotina</taxon>
        <taxon>Sordariomycetes</taxon>
        <taxon>Hypocreomycetidae</taxon>
        <taxon>Hypocreales</taxon>
        <taxon>Nectriaceae</taxon>
        <taxon>Fusarium</taxon>
        <taxon>Fusarium solani species complex</taxon>
    </lineage>
</organism>
<evidence type="ECO:0000313" key="1">
    <source>
        <dbReference type="EMBL" id="RTE73729.1"/>
    </source>
</evidence>
<gene>
    <name evidence="1" type="ORF">BHE90_011842</name>
</gene>
<sequence length="128" mass="14188">MAARDQRRPTMTFSGRNTAGERLISGEDRLFGLSVTGVDLPFTDLQLSMDGMSLALLYTGHFLGLLPECIVVVDGWHLVNQDAGEHMKQAPKIFLDLCEKPREDEDWSIRLLLTSPGNSSMVREPGKA</sequence>